<accession>A0ABY9QNJ2</accession>
<evidence type="ECO:0000313" key="2">
    <source>
        <dbReference type="EMBL" id="WMW05602.1"/>
    </source>
</evidence>
<gene>
    <name evidence="2" type="ORF">RAH46_25325</name>
</gene>
<name>A0ABY9QNJ2_9PSED</name>
<protein>
    <submittedName>
        <fullName evidence="2">Acyl-protein synthase</fullName>
    </submittedName>
</protein>
<dbReference type="InterPro" id="IPR042099">
    <property type="entry name" value="ANL_N_sf"/>
</dbReference>
<evidence type="ECO:0000313" key="3">
    <source>
        <dbReference type="Proteomes" id="UP001183127"/>
    </source>
</evidence>
<evidence type="ECO:0000259" key="1">
    <source>
        <dbReference type="Pfam" id="PF04443"/>
    </source>
</evidence>
<dbReference type="Pfam" id="PF04443">
    <property type="entry name" value="LuxE"/>
    <property type="match status" value="1"/>
</dbReference>
<dbReference type="Gene3D" id="3.40.50.12780">
    <property type="entry name" value="N-terminal domain of ligase-like"/>
    <property type="match status" value="1"/>
</dbReference>
<dbReference type="GeneID" id="32803948"/>
<dbReference type="RefSeq" id="WP_011531995.1">
    <property type="nucleotide sequence ID" value="NZ_CP132921.1"/>
</dbReference>
<dbReference type="InterPro" id="IPR007534">
    <property type="entry name" value="LuxE"/>
</dbReference>
<reference evidence="2 3" key="1">
    <citation type="submission" date="2023-08" db="EMBL/GenBank/DDBJ databases">
        <title>Complete Genome Sequence of Pseudomonas entomophila TVIN A01.</title>
        <authorList>
            <person name="Shelke T."/>
            <person name="Mahar N.S."/>
            <person name="Gupta I."/>
            <person name="Gupta V."/>
        </authorList>
    </citation>
    <scope>NUCLEOTIDE SEQUENCE [LARGE SCALE GENOMIC DNA]</scope>
    <source>
        <strain evidence="2 3">TVIN-A01</strain>
    </source>
</reference>
<organism evidence="2 3">
    <name type="scientific">Pseudomonas entomophila</name>
    <dbReference type="NCBI Taxonomy" id="312306"/>
    <lineage>
        <taxon>Bacteria</taxon>
        <taxon>Pseudomonadati</taxon>
        <taxon>Pseudomonadota</taxon>
        <taxon>Gammaproteobacteria</taxon>
        <taxon>Pseudomonadales</taxon>
        <taxon>Pseudomonadaceae</taxon>
        <taxon>Pseudomonas</taxon>
    </lineage>
</organism>
<feature type="domain" description="Acyl-protein synthetase LuxE" evidence="1">
    <location>
        <begin position="14"/>
        <end position="369"/>
    </location>
</feature>
<proteinExistence type="predicted"/>
<keyword evidence="3" id="KW-1185">Reference proteome</keyword>
<dbReference type="InterPro" id="IPR016671">
    <property type="entry name" value="LuxE_bac"/>
</dbReference>
<dbReference type="PIRSF" id="PIRSF016580">
    <property type="entry name" value="Acyl-protein_synthetase_LuxE"/>
    <property type="match status" value="1"/>
</dbReference>
<sequence>MNLVHVEALCALEDPYQVGEHADQLFDAAMREVTAYHQQHSPGYAEWLCQQQFDPSTLCSQAWGQLPPIFANYLKKHLLLSESGLDALELTSSGTTGQKSRMRYDTRSLGAAQGMVDRIYRRYGWDTPQVPCNYLMLGYEPVGHSALGTAFTDNFLCKYAPVKQAFYALRHNGRQTEFDPFGVIEALQRFARDEAPLRILGFPAFMWFVLERMREMKVPPLAFAADSLAMFGGGWKTHADQQIPKAQLYARMNEQLGIPTSRCRDGYGSVEHCVPYVECENHRHHVPTYSRAFTRHTGTFALQGYGQPGLIQFVSPYITSSPAHSIVMSDLAVLHRGDECGCGIATDWFEILGRAGTGKSRSCALAASELIREN</sequence>
<dbReference type="EMBL" id="CP132921">
    <property type="protein sequence ID" value="WMW05602.1"/>
    <property type="molecule type" value="Genomic_DNA"/>
</dbReference>
<dbReference type="Proteomes" id="UP001183127">
    <property type="component" value="Chromosome"/>
</dbReference>